<dbReference type="InterPro" id="IPR000073">
    <property type="entry name" value="AB_hydrolase_1"/>
</dbReference>
<dbReference type="RefSeq" id="WP_270040579.1">
    <property type="nucleotide sequence ID" value="NZ_JAPDOD010000011.1"/>
</dbReference>
<sequence>MSKPTILLIHGAFGDASSWRPVFDRLDDDGHTVIAAPNPLRGLAADAAYLSVVIDQIDGPIVLVGHSYGGSVITVAGASDKVTGLVYVAGFAPVEGESIADLQARFPSLAMGNFLQPTPLPDGTAELTVAPQRFHDIFCADVPDADAAFMAHAQRPLLATAFEEPATAAAWRMKPSWAVFGTADQPIAPQLHRFSYDRAGSTVTAVEGASHFVQLSQPDVVADVIRDAVQASTSKLAA</sequence>
<comment type="caution">
    <text evidence="2">The sequence shown here is derived from an EMBL/GenBank/DDBJ whole genome shotgun (WGS) entry which is preliminary data.</text>
</comment>
<dbReference type="Gene3D" id="3.40.50.1820">
    <property type="entry name" value="alpha/beta hydrolase"/>
    <property type="match status" value="1"/>
</dbReference>
<dbReference type="Proteomes" id="UP001149140">
    <property type="component" value="Unassembled WGS sequence"/>
</dbReference>
<organism evidence="2 3">
    <name type="scientific">Solirubrobacter ginsenosidimutans</name>
    <dbReference type="NCBI Taxonomy" id="490573"/>
    <lineage>
        <taxon>Bacteria</taxon>
        <taxon>Bacillati</taxon>
        <taxon>Actinomycetota</taxon>
        <taxon>Thermoleophilia</taxon>
        <taxon>Solirubrobacterales</taxon>
        <taxon>Solirubrobacteraceae</taxon>
        <taxon>Solirubrobacter</taxon>
    </lineage>
</organism>
<dbReference type="EMBL" id="JAPDOD010000011">
    <property type="protein sequence ID" value="MDA0161373.1"/>
    <property type="molecule type" value="Genomic_DNA"/>
</dbReference>
<dbReference type="InterPro" id="IPR052897">
    <property type="entry name" value="Sec-Metab_Biosynth_Hydrolase"/>
</dbReference>
<dbReference type="SUPFAM" id="SSF53474">
    <property type="entry name" value="alpha/beta-Hydrolases"/>
    <property type="match status" value="1"/>
</dbReference>
<gene>
    <name evidence="2" type="ORF">OM076_13930</name>
</gene>
<dbReference type="PANTHER" id="PTHR37017">
    <property type="entry name" value="AB HYDROLASE-1 DOMAIN-CONTAINING PROTEIN-RELATED"/>
    <property type="match status" value="1"/>
</dbReference>
<evidence type="ECO:0000259" key="1">
    <source>
        <dbReference type="Pfam" id="PF12697"/>
    </source>
</evidence>
<accession>A0A9X3MU93</accession>
<name>A0A9X3MU93_9ACTN</name>
<protein>
    <submittedName>
        <fullName evidence="2">Alpha/beta hydrolase</fullName>
    </submittedName>
</protein>
<dbReference type="Pfam" id="PF12697">
    <property type="entry name" value="Abhydrolase_6"/>
    <property type="match status" value="1"/>
</dbReference>
<feature type="domain" description="AB hydrolase-1" evidence="1">
    <location>
        <begin position="6"/>
        <end position="224"/>
    </location>
</feature>
<keyword evidence="2" id="KW-0378">Hydrolase</keyword>
<proteinExistence type="predicted"/>
<evidence type="ECO:0000313" key="2">
    <source>
        <dbReference type="EMBL" id="MDA0161373.1"/>
    </source>
</evidence>
<evidence type="ECO:0000313" key="3">
    <source>
        <dbReference type="Proteomes" id="UP001149140"/>
    </source>
</evidence>
<keyword evidence="3" id="KW-1185">Reference proteome</keyword>
<dbReference type="AlphaFoldDB" id="A0A9X3MU93"/>
<dbReference type="GO" id="GO:0016787">
    <property type="term" value="F:hydrolase activity"/>
    <property type="evidence" value="ECO:0007669"/>
    <property type="project" value="UniProtKB-KW"/>
</dbReference>
<dbReference type="InterPro" id="IPR029058">
    <property type="entry name" value="AB_hydrolase_fold"/>
</dbReference>
<dbReference type="PANTHER" id="PTHR37017:SF11">
    <property type="entry name" value="ESTERASE_LIPASE_THIOESTERASE DOMAIN-CONTAINING PROTEIN"/>
    <property type="match status" value="1"/>
</dbReference>
<reference evidence="2" key="1">
    <citation type="submission" date="2022-10" db="EMBL/GenBank/DDBJ databases">
        <title>The WGS of Solirubrobacter ginsenosidimutans DSM 21036.</title>
        <authorList>
            <person name="Jiang Z."/>
        </authorList>
    </citation>
    <scope>NUCLEOTIDE SEQUENCE</scope>
    <source>
        <strain evidence="2">DSM 21036</strain>
    </source>
</reference>